<dbReference type="AlphaFoldDB" id="W6N6P4"/>
<dbReference type="Proteomes" id="UP000019482">
    <property type="component" value="Unassembled WGS sequence"/>
</dbReference>
<sequence length="44" mass="5260">MNPPSYDNKIYYTIIYSKYYAKMKKTPIQALKNFNSINMSIIYS</sequence>
<comment type="caution">
    <text evidence="1">The sequence shown here is derived from an EMBL/GenBank/DDBJ whole genome shotgun (WGS) entry which is preliminary data.</text>
</comment>
<proteinExistence type="predicted"/>
<dbReference type="EMBL" id="CBXI010000014">
    <property type="protein sequence ID" value="CDL90964.1"/>
    <property type="molecule type" value="Genomic_DNA"/>
</dbReference>
<organism evidence="1 2">
    <name type="scientific">Clostridium tyrobutyricum DIVETGP</name>
    <dbReference type="NCBI Taxonomy" id="1408889"/>
    <lineage>
        <taxon>Bacteria</taxon>
        <taxon>Bacillati</taxon>
        <taxon>Bacillota</taxon>
        <taxon>Clostridia</taxon>
        <taxon>Eubacteriales</taxon>
        <taxon>Clostridiaceae</taxon>
        <taxon>Clostridium</taxon>
    </lineage>
</organism>
<gene>
    <name evidence="1" type="ORF">CTDIVETGP_1034</name>
</gene>
<protein>
    <submittedName>
        <fullName evidence="1">Uncharacterized protein</fullName>
    </submittedName>
</protein>
<keyword evidence="2" id="KW-1185">Reference proteome</keyword>
<accession>W6N6P4</accession>
<evidence type="ECO:0000313" key="1">
    <source>
        <dbReference type="EMBL" id="CDL90964.1"/>
    </source>
</evidence>
<reference evidence="1 2" key="1">
    <citation type="journal article" date="2015" name="Genome Announc.">
        <title>Draft Genome Sequence of Clostridium tyrobutyricum Strain DIVETGP, Isolated from Cow's Milk for Grana Padano Production.</title>
        <authorList>
            <person name="Soggiu A."/>
            <person name="Piras C."/>
            <person name="Gaiarsa S."/>
            <person name="Sassera D."/>
            <person name="Roncada P."/>
            <person name="Bendixen E."/>
            <person name="Brasca M."/>
            <person name="Bonizzi L."/>
        </authorList>
    </citation>
    <scope>NUCLEOTIDE SEQUENCE [LARGE SCALE GENOMIC DNA]</scope>
    <source>
        <strain evidence="1 2">DIVETGP</strain>
    </source>
</reference>
<name>W6N6P4_CLOTY</name>
<evidence type="ECO:0000313" key="2">
    <source>
        <dbReference type="Proteomes" id="UP000019482"/>
    </source>
</evidence>